<dbReference type="PANTHER" id="PTHR23167:SF89">
    <property type="entry name" value="MICAL-LIKE PROTEIN 1"/>
    <property type="match status" value="1"/>
</dbReference>
<protein>
    <recommendedName>
        <fullName evidence="5">Calponin-homology (CH) domain-containing protein</fullName>
    </recommendedName>
</protein>
<dbReference type="Ensembl" id="ENSSANT00000017754.1">
    <property type="protein sequence ID" value="ENSSANP00000016627.1"/>
    <property type="gene ID" value="ENSSANG00000008779.1"/>
</dbReference>
<reference evidence="6" key="1">
    <citation type="submission" date="2025-08" db="UniProtKB">
        <authorList>
            <consortium name="Ensembl"/>
        </authorList>
    </citation>
    <scope>IDENTIFICATION</scope>
</reference>
<dbReference type="PROSITE" id="PS50021">
    <property type="entry name" value="CH"/>
    <property type="match status" value="1"/>
</dbReference>
<keyword evidence="7" id="KW-1185">Reference proteome</keyword>
<evidence type="ECO:0000259" key="5">
    <source>
        <dbReference type="PROSITE" id="PS50021"/>
    </source>
</evidence>
<name>A0A671LEF4_9TELE</name>
<dbReference type="InterPro" id="IPR001715">
    <property type="entry name" value="CH_dom"/>
</dbReference>
<feature type="domain" description="Calponin-homology (CH)" evidence="5">
    <location>
        <begin position="1"/>
        <end position="103"/>
    </location>
</feature>
<comment type="subcellular location">
    <subcellularLocation>
        <location evidence="1">Endosome</location>
    </subcellularLocation>
</comment>
<keyword evidence="4" id="KW-0175">Coiled coil</keyword>
<dbReference type="GO" id="GO:0005768">
    <property type="term" value="C:endosome"/>
    <property type="evidence" value="ECO:0007669"/>
    <property type="project" value="UniProtKB-SubCell"/>
</dbReference>
<evidence type="ECO:0000256" key="1">
    <source>
        <dbReference type="ARBA" id="ARBA00004177"/>
    </source>
</evidence>
<organism evidence="6 7">
    <name type="scientific">Sinocyclocheilus anshuiensis</name>
    <dbReference type="NCBI Taxonomy" id="1608454"/>
    <lineage>
        <taxon>Eukaryota</taxon>
        <taxon>Metazoa</taxon>
        <taxon>Chordata</taxon>
        <taxon>Craniata</taxon>
        <taxon>Vertebrata</taxon>
        <taxon>Euteleostomi</taxon>
        <taxon>Actinopterygii</taxon>
        <taxon>Neopterygii</taxon>
        <taxon>Teleostei</taxon>
        <taxon>Ostariophysi</taxon>
        <taxon>Cypriniformes</taxon>
        <taxon>Cyprinidae</taxon>
        <taxon>Cyprininae</taxon>
        <taxon>Sinocyclocheilus</taxon>
    </lineage>
</organism>
<keyword evidence="2" id="KW-0597">Phosphoprotein</keyword>
<evidence type="ECO:0000256" key="4">
    <source>
        <dbReference type="ARBA" id="ARBA00023054"/>
    </source>
</evidence>
<evidence type="ECO:0000256" key="2">
    <source>
        <dbReference type="ARBA" id="ARBA00022553"/>
    </source>
</evidence>
<dbReference type="AlphaFoldDB" id="A0A671LEF4"/>
<dbReference type="InterPro" id="IPR036872">
    <property type="entry name" value="CH_dom_sf"/>
</dbReference>
<dbReference type="PANTHER" id="PTHR23167">
    <property type="entry name" value="CALPONIN HOMOLOGY DOMAIN-CONTAINING PROTEIN DDB_G0272472-RELATED"/>
    <property type="match status" value="1"/>
</dbReference>
<proteinExistence type="predicted"/>
<dbReference type="SMART" id="SM00033">
    <property type="entry name" value="CH"/>
    <property type="match status" value="1"/>
</dbReference>
<dbReference type="Pfam" id="PF00307">
    <property type="entry name" value="CH"/>
    <property type="match status" value="1"/>
</dbReference>
<sequence length="103" mass="11668">MGSLKALQYWCRNQCESYNNVDITNMSSSFRDGLAFCAIIHRHRPDLIDFDSLSKENVFENNHLAFEVAESELGIPALLDPEDMVSMSVPDRLINQKLPAHSV</sequence>
<dbReference type="SUPFAM" id="SSF47576">
    <property type="entry name" value="Calponin-homology domain, CH-domain"/>
    <property type="match status" value="1"/>
</dbReference>
<dbReference type="FunFam" id="1.10.418.10:FF:000023">
    <property type="entry name" value="EH domain-binding protein 1 isoform X1"/>
    <property type="match status" value="1"/>
</dbReference>
<evidence type="ECO:0000313" key="7">
    <source>
        <dbReference type="Proteomes" id="UP000472260"/>
    </source>
</evidence>
<dbReference type="Proteomes" id="UP000472260">
    <property type="component" value="Unassembled WGS sequence"/>
</dbReference>
<reference evidence="6" key="2">
    <citation type="submission" date="2025-09" db="UniProtKB">
        <authorList>
            <consortium name="Ensembl"/>
        </authorList>
    </citation>
    <scope>IDENTIFICATION</scope>
</reference>
<evidence type="ECO:0000256" key="3">
    <source>
        <dbReference type="ARBA" id="ARBA00022753"/>
    </source>
</evidence>
<dbReference type="InterPro" id="IPR050540">
    <property type="entry name" value="F-actin_Monoox_Mical"/>
</dbReference>
<dbReference type="Gene3D" id="1.10.418.10">
    <property type="entry name" value="Calponin-like domain"/>
    <property type="match status" value="1"/>
</dbReference>
<keyword evidence="3" id="KW-0967">Endosome</keyword>
<evidence type="ECO:0000313" key="6">
    <source>
        <dbReference type="Ensembl" id="ENSSANP00000016627.1"/>
    </source>
</evidence>
<accession>A0A671LEF4</accession>